<name>A0A3L6DMQ0_MAIZE</name>
<gene>
    <name evidence="2" type="primary">PUR5_2</name>
    <name evidence="2" type="ORF">Zm00014a_026229</name>
</gene>
<dbReference type="GO" id="GO:0006189">
    <property type="term" value="P:'de novo' IMP biosynthetic process"/>
    <property type="evidence" value="ECO:0007669"/>
    <property type="project" value="InterPro"/>
</dbReference>
<accession>A0A3L6DMQ0</accession>
<dbReference type="SUPFAM" id="SSF55326">
    <property type="entry name" value="PurM N-terminal domain-like"/>
    <property type="match status" value="1"/>
</dbReference>
<reference evidence="2" key="1">
    <citation type="journal article" date="2018" name="Nat. Genet.">
        <title>Extensive intraspecific gene order and gene structural variations between Mo17 and other maize genomes.</title>
        <authorList>
            <person name="Sun S."/>
            <person name="Zhou Y."/>
            <person name="Chen J."/>
            <person name="Shi J."/>
            <person name="Zhao H."/>
            <person name="Zhao H."/>
            <person name="Song W."/>
            <person name="Zhang M."/>
            <person name="Cui Y."/>
            <person name="Dong X."/>
            <person name="Liu H."/>
            <person name="Ma X."/>
            <person name="Jiao Y."/>
            <person name="Wang B."/>
            <person name="Wei X."/>
            <person name="Stein J.C."/>
            <person name="Glaubitz J.C."/>
            <person name="Lu F."/>
            <person name="Yu G."/>
            <person name="Liang C."/>
            <person name="Fengler K."/>
            <person name="Li B."/>
            <person name="Rafalski A."/>
            <person name="Schnable P.S."/>
            <person name="Ware D.H."/>
            <person name="Buckler E.S."/>
            <person name="Lai J."/>
        </authorList>
    </citation>
    <scope>NUCLEOTIDE SEQUENCE [LARGE SCALE GENOMIC DNA]</scope>
    <source>
        <tissue evidence="2">Seedling</tissue>
    </source>
</reference>
<dbReference type="PANTHER" id="PTHR10520:SF12">
    <property type="entry name" value="TRIFUNCTIONAL PURINE BIOSYNTHETIC PROTEIN ADENOSINE-3"/>
    <property type="match status" value="1"/>
</dbReference>
<dbReference type="InterPro" id="IPR004733">
    <property type="entry name" value="PurM_cligase"/>
</dbReference>
<dbReference type="GO" id="GO:0004641">
    <property type="term" value="F:phosphoribosylformylglycinamidine cyclo-ligase activity"/>
    <property type="evidence" value="ECO:0007669"/>
    <property type="project" value="InterPro"/>
</dbReference>
<comment type="caution">
    <text evidence="2">The sequence shown here is derived from an EMBL/GenBank/DDBJ whole genome shotgun (WGS) entry which is preliminary data.</text>
</comment>
<dbReference type="ExpressionAtlas" id="A0A3L6DMQ0">
    <property type="expression patterns" value="baseline and differential"/>
</dbReference>
<protein>
    <submittedName>
        <fullName evidence="2">Phosphoribosylformylglycinamidine cyclo-ligase, chloroplastic/mitochondrial</fullName>
    </submittedName>
</protein>
<sequence length="233" mass="25118">MATDHLLYFLRASTGFPAADPTRAARRGPLQTQRVDFCHGATMMRRASLSCSSTSSGGEGRLTYKDGGVDIDADAELVRRIARMAPGIGGFGGLFPYNDDYLVASTDGVGTKLKLAFESGIHDTIGIDLVAMNVNDIVTLGAKPLFFLDYYATSKLDVDLAEKVINGIRDGCEQSVGGDVRFLKSNYHDLAIQPCGIAPLSLRRMPGPCTLCIDRVESRGQGRRLECVPEPVL</sequence>
<dbReference type="AlphaFoldDB" id="A0A3L6DMQ0"/>
<dbReference type="PANTHER" id="PTHR10520">
    <property type="entry name" value="TRIFUNCTIONAL PURINE BIOSYNTHETIC PROTEIN ADENOSINE-3-RELATED"/>
    <property type="match status" value="1"/>
</dbReference>
<evidence type="ECO:0000313" key="2">
    <source>
        <dbReference type="EMBL" id="PWZ09950.1"/>
    </source>
</evidence>
<dbReference type="Proteomes" id="UP000251960">
    <property type="component" value="Chromosome 8"/>
</dbReference>
<dbReference type="Gene3D" id="3.30.1330.10">
    <property type="entry name" value="PurM-like, N-terminal domain"/>
    <property type="match status" value="1"/>
</dbReference>
<dbReference type="InterPro" id="IPR016188">
    <property type="entry name" value="PurM-like_N"/>
</dbReference>
<keyword evidence="2" id="KW-0436">Ligase</keyword>
<evidence type="ECO:0000259" key="1">
    <source>
        <dbReference type="Pfam" id="PF00586"/>
    </source>
</evidence>
<dbReference type="InterPro" id="IPR036921">
    <property type="entry name" value="PurM-like_N_sf"/>
</dbReference>
<dbReference type="Pfam" id="PF00586">
    <property type="entry name" value="AIRS"/>
    <property type="match status" value="1"/>
</dbReference>
<organism evidence="2">
    <name type="scientific">Zea mays</name>
    <name type="common">Maize</name>
    <dbReference type="NCBI Taxonomy" id="4577"/>
    <lineage>
        <taxon>Eukaryota</taxon>
        <taxon>Viridiplantae</taxon>
        <taxon>Streptophyta</taxon>
        <taxon>Embryophyta</taxon>
        <taxon>Tracheophyta</taxon>
        <taxon>Spermatophyta</taxon>
        <taxon>Magnoliopsida</taxon>
        <taxon>Liliopsida</taxon>
        <taxon>Poales</taxon>
        <taxon>Poaceae</taxon>
        <taxon>PACMAD clade</taxon>
        <taxon>Panicoideae</taxon>
        <taxon>Andropogonodae</taxon>
        <taxon>Andropogoneae</taxon>
        <taxon>Tripsacinae</taxon>
        <taxon>Zea</taxon>
    </lineage>
</organism>
<dbReference type="EMBL" id="NCVQ01000009">
    <property type="protein sequence ID" value="PWZ09950.1"/>
    <property type="molecule type" value="Genomic_DNA"/>
</dbReference>
<proteinExistence type="predicted"/>
<feature type="domain" description="PurM-like N-terminal" evidence="1">
    <location>
        <begin position="98"/>
        <end position="184"/>
    </location>
</feature>